<dbReference type="Gene3D" id="3.90.640.10">
    <property type="entry name" value="Actin, Chain A, domain 4"/>
    <property type="match status" value="1"/>
</dbReference>
<accession>A0A8B6DXA6</accession>
<dbReference type="Pfam" id="PF00022">
    <property type="entry name" value="Actin"/>
    <property type="match status" value="1"/>
</dbReference>
<dbReference type="SMART" id="SM00268">
    <property type="entry name" value="ACTIN"/>
    <property type="match status" value="1"/>
</dbReference>
<name>A0A8B6DXA6_MYTGA</name>
<reference evidence="3" key="1">
    <citation type="submission" date="2018-11" db="EMBL/GenBank/DDBJ databases">
        <authorList>
            <person name="Alioto T."/>
            <person name="Alioto T."/>
        </authorList>
    </citation>
    <scope>NUCLEOTIDE SEQUENCE</scope>
</reference>
<dbReference type="AlphaFoldDB" id="A0A8B6DXA6"/>
<organism evidence="3 4">
    <name type="scientific">Mytilus galloprovincialis</name>
    <name type="common">Mediterranean mussel</name>
    <dbReference type="NCBI Taxonomy" id="29158"/>
    <lineage>
        <taxon>Eukaryota</taxon>
        <taxon>Metazoa</taxon>
        <taxon>Spiralia</taxon>
        <taxon>Lophotrochozoa</taxon>
        <taxon>Mollusca</taxon>
        <taxon>Bivalvia</taxon>
        <taxon>Autobranchia</taxon>
        <taxon>Pteriomorphia</taxon>
        <taxon>Mytilida</taxon>
        <taxon>Mytiloidea</taxon>
        <taxon>Mytilidae</taxon>
        <taxon>Mytilinae</taxon>
        <taxon>Mytilus</taxon>
    </lineage>
</organism>
<keyword evidence="4" id="KW-1185">Reference proteome</keyword>
<dbReference type="PANTHER" id="PTHR11937">
    <property type="entry name" value="ACTIN"/>
    <property type="match status" value="1"/>
</dbReference>
<protein>
    <submittedName>
        <fullName evidence="3">Actin-like protein 6B</fullName>
    </submittedName>
</protein>
<gene>
    <name evidence="3" type="ORF">MGAL_10B069626</name>
</gene>
<evidence type="ECO:0000256" key="2">
    <source>
        <dbReference type="RuleBase" id="RU000487"/>
    </source>
</evidence>
<feature type="non-terminal residue" evidence="3">
    <location>
        <position position="1"/>
    </location>
</feature>
<evidence type="ECO:0000313" key="3">
    <source>
        <dbReference type="EMBL" id="VDI25032.1"/>
    </source>
</evidence>
<dbReference type="FunFam" id="3.90.640.10:FF:000043">
    <property type="entry name" value="AGAP008687-PA-like protein"/>
    <property type="match status" value="1"/>
</dbReference>
<comment type="similarity">
    <text evidence="2">Belongs to the actin family.</text>
</comment>
<dbReference type="InterPro" id="IPR004000">
    <property type="entry name" value="Actin"/>
</dbReference>
<dbReference type="InterPro" id="IPR043129">
    <property type="entry name" value="ATPase_NBD"/>
</dbReference>
<evidence type="ECO:0000313" key="4">
    <source>
        <dbReference type="Proteomes" id="UP000596742"/>
    </source>
</evidence>
<dbReference type="Gene3D" id="2.30.36.70">
    <property type="entry name" value="Actin, Chain A, domain 2"/>
    <property type="match status" value="1"/>
</dbReference>
<dbReference type="EMBL" id="UYJE01004102">
    <property type="protein sequence ID" value="VDI25032.1"/>
    <property type="molecule type" value="Genomic_DNA"/>
</dbReference>
<sequence>MSGGVYGGDEVGAVVFDIGSYSIRAGYAGEDSPKAEIPTHMSVVDDPDVAMETDDSEKSIKGPSKKYHIDTGAIKVPRKGAEISTFIKDGMIDNWDMYEELMDHIYNKSIKSESNLHPVMMSEPAWNVKGKREKLAEIMFEKYNVPAFFLCKNAVLTACKILRLFEDTNSTGLVLDSGATHTSAVPVYDGYVIQQAIVKSPLAGDFISMEFKKLMEELEVNVVPPYQIKTKEPVGFMEEAKWKKKDLPEVTKSYHNYMVKDVYQDFAASVVQVMDTPYEQSSAETMPNIHYEFPNGYNQDFGFEKYKVCEGLFDPSVIKDLPSGNSMLSVGHVVTTSVGMCDIDIRPSLYSSVIVTGGNTLLQGFTDRLNRDLSTKTPPSIELTKILNPISINEKMTEANDVKTKLHHFKEFSIFIQNLDKGHKEGGDR</sequence>
<comment type="caution">
    <text evidence="3">The sequence shown here is derived from an EMBL/GenBank/DDBJ whole genome shotgun (WGS) entry which is preliminary data.</text>
</comment>
<dbReference type="OrthoDB" id="5132116at2759"/>
<dbReference type="SUPFAM" id="SSF53067">
    <property type="entry name" value="Actin-like ATPase domain"/>
    <property type="match status" value="2"/>
</dbReference>
<dbReference type="Gene3D" id="3.30.420.40">
    <property type="match status" value="2"/>
</dbReference>
<comment type="function">
    <text evidence="1">Actins are highly conserved proteins that are involved in various types of cell motility and are ubiquitously expressed in all eukaryotic cells.</text>
</comment>
<dbReference type="CDD" id="cd13395">
    <property type="entry name" value="ASKHA_NBD_Arp4_ACTL6-like"/>
    <property type="match status" value="1"/>
</dbReference>
<evidence type="ECO:0000256" key="1">
    <source>
        <dbReference type="ARBA" id="ARBA00003520"/>
    </source>
</evidence>
<dbReference type="Proteomes" id="UP000596742">
    <property type="component" value="Unassembled WGS sequence"/>
</dbReference>
<proteinExistence type="inferred from homology"/>